<keyword evidence="7" id="KW-0813">Transport</keyword>
<dbReference type="Pfam" id="PF02472">
    <property type="entry name" value="ExbD"/>
    <property type="match status" value="1"/>
</dbReference>
<evidence type="ECO:0000313" key="10">
    <source>
        <dbReference type="Proteomes" id="UP001302349"/>
    </source>
</evidence>
<reference evidence="9 10" key="1">
    <citation type="journal article" date="2023" name="Microbiol. Resour. Announc.">
        <title>Complete Genome Sequence of Imperialibacter roseus strain P4T.</title>
        <authorList>
            <person name="Tizabi D.R."/>
            <person name="Bachvaroff T."/>
            <person name="Hill R.T."/>
        </authorList>
    </citation>
    <scope>NUCLEOTIDE SEQUENCE [LARGE SCALE GENOMIC DNA]</scope>
    <source>
        <strain evidence="9 10">P4T</strain>
    </source>
</reference>
<dbReference type="Proteomes" id="UP001302349">
    <property type="component" value="Chromosome"/>
</dbReference>
<evidence type="ECO:0000256" key="5">
    <source>
        <dbReference type="ARBA" id="ARBA00022989"/>
    </source>
</evidence>
<keyword evidence="10" id="KW-1185">Reference proteome</keyword>
<dbReference type="PANTHER" id="PTHR30558">
    <property type="entry name" value="EXBD MEMBRANE COMPONENT OF PMF-DRIVEN MACROMOLECULE IMPORT SYSTEM"/>
    <property type="match status" value="1"/>
</dbReference>
<sequence>MKSFKRKTIVNAEISTASLPDIVFLLLFFFMVTAVIRTDEKLVKYEVPKAKHINKAEMKTLIRELQVGLPANTRLGTEPLISDGSHYLKINELVQWVNQEKATLPEPYKDQMIIVLKADEAVKMGLIADIQQELRKSNARKVLYRSKENI</sequence>
<dbReference type="RefSeq" id="WP_317489234.1">
    <property type="nucleotide sequence ID" value="NZ_CP136051.1"/>
</dbReference>
<dbReference type="InterPro" id="IPR003400">
    <property type="entry name" value="ExbD"/>
</dbReference>
<evidence type="ECO:0000256" key="3">
    <source>
        <dbReference type="ARBA" id="ARBA00022475"/>
    </source>
</evidence>
<evidence type="ECO:0000256" key="8">
    <source>
        <dbReference type="SAM" id="Phobius"/>
    </source>
</evidence>
<evidence type="ECO:0000256" key="4">
    <source>
        <dbReference type="ARBA" id="ARBA00022692"/>
    </source>
</evidence>
<protein>
    <submittedName>
        <fullName evidence="9">Biopolymer transporter ExbD</fullName>
    </submittedName>
</protein>
<organism evidence="9 10">
    <name type="scientific">Imperialibacter roseus</name>
    <dbReference type="NCBI Taxonomy" id="1324217"/>
    <lineage>
        <taxon>Bacteria</taxon>
        <taxon>Pseudomonadati</taxon>
        <taxon>Bacteroidota</taxon>
        <taxon>Cytophagia</taxon>
        <taxon>Cytophagales</taxon>
        <taxon>Flammeovirgaceae</taxon>
        <taxon>Imperialibacter</taxon>
    </lineage>
</organism>
<comment type="similarity">
    <text evidence="2 7">Belongs to the ExbD/TolR family.</text>
</comment>
<feature type="transmembrane region" description="Helical" evidence="8">
    <location>
        <begin position="12"/>
        <end position="36"/>
    </location>
</feature>
<dbReference type="EMBL" id="CP136051">
    <property type="protein sequence ID" value="WOK06517.1"/>
    <property type="molecule type" value="Genomic_DNA"/>
</dbReference>
<keyword evidence="7" id="KW-0653">Protein transport</keyword>
<name>A0ABZ0ISF4_9BACT</name>
<evidence type="ECO:0000256" key="7">
    <source>
        <dbReference type="RuleBase" id="RU003879"/>
    </source>
</evidence>
<keyword evidence="6 8" id="KW-0472">Membrane</keyword>
<evidence type="ECO:0000256" key="2">
    <source>
        <dbReference type="ARBA" id="ARBA00005811"/>
    </source>
</evidence>
<keyword evidence="5 8" id="KW-1133">Transmembrane helix</keyword>
<proteinExistence type="inferred from homology"/>
<comment type="subcellular location">
    <subcellularLocation>
        <location evidence="1">Cell membrane</location>
        <topology evidence="1">Single-pass membrane protein</topology>
    </subcellularLocation>
    <subcellularLocation>
        <location evidence="7">Cell membrane</location>
        <topology evidence="7">Single-pass type II membrane protein</topology>
    </subcellularLocation>
</comment>
<accession>A0ABZ0ISF4</accession>
<evidence type="ECO:0000256" key="1">
    <source>
        <dbReference type="ARBA" id="ARBA00004162"/>
    </source>
</evidence>
<keyword evidence="4 7" id="KW-0812">Transmembrane</keyword>
<evidence type="ECO:0000313" key="9">
    <source>
        <dbReference type="EMBL" id="WOK06517.1"/>
    </source>
</evidence>
<keyword evidence="3" id="KW-1003">Cell membrane</keyword>
<gene>
    <name evidence="9" type="ORF">RT717_25930</name>
</gene>
<evidence type="ECO:0000256" key="6">
    <source>
        <dbReference type="ARBA" id="ARBA00023136"/>
    </source>
</evidence>